<organism evidence="2 3">
    <name type="scientific">Vineibacter terrae</name>
    <dbReference type="NCBI Taxonomy" id="2586908"/>
    <lineage>
        <taxon>Bacteria</taxon>
        <taxon>Pseudomonadati</taxon>
        <taxon>Pseudomonadota</taxon>
        <taxon>Alphaproteobacteria</taxon>
        <taxon>Hyphomicrobiales</taxon>
        <taxon>Vineibacter</taxon>
    </lineage>
</organism>
<dbReference type="RefSeq" id="WP_147849060.1">
    <property type="nucleotide sequence ID" value="NZ_VDUZ01000026.1"/>
</dbReference>
<keyword evidence="1" id="KW-0812">Transmembrane</keyword>
<evidence type="ECO:0000256" key="1">
    <source>
        <dbReference type="SAM" id="Phobius"/>
    </source>
</evidence>
<dbReference type="AlphaFoldDB" id="A0A5C8PHJ5"/>
<keyword evidence="1" id="KW-1133">Transmembrane helix</keyword>
<dbReference type="SUPFAM" id="SSF52096">
    <property type="entry name" value="ClpP/crotonase"/>
    <property type="match status" value="1"/>
</dbReference>
<name>A0A5C8PHJ5_9HYPH</name>
<feature type="transmembrane region" description="Helical" evidence="1">
    <location>
        <begin position="61"/>
        <end position="84"/>
    </location>
</feature>
<dbReference type="Gene3D" id="3.90.226.10">
    <property type="entry name" value="2-enoyl-CoA Hydratase, Chain A, domain 1"/>
    <property type="match status" value="1"/>
</dbReference>
<dbReference type="EMBL" id="VDUZ01000026">
    <property type="protein sequence ID" value="TXL73290.1"/>
    <property type="molecule type" value="Genomic_DNA"/>
</dbReference>
<dbReference type="Proteomes" id="UP000321638">
    <property type="component" value="Unassembled WGS sequence"/>
</dbReference>
<evidence type="ECO:0000313" key="3">
    <source>
        <dbReference type="Proteomes" id="UP000321638"/>
    </source>
</evidence>
<proteinExistence type="predicted"/>
<keyword evidence="1" id="KW-0472">Membrane</keyword>
<gene>
    <name evidence="2" type="ORF">FHP25_21640</name>
</gene>
<protein>
    <submittedName>
        <fullName evidence="2">Uncharacterized protein</fullName>
    </submittedName>
</protein>
<keyword evidence="3" id="KW-1185">Reference proteome</keyword>
<dbReference type="OrthoDB" id="5936191at2"/>
<evidence type="ECO:0000313" key="2">
    <source>
        <dbReference type="EMBL" id="TXL73290.1"/>
    </source>
</evidence>
<feature type="transmembrane region" description="Helical" evidence="1">
    <location>
        <begin position="31"/>
        <end position="49"/>
    </location>
</feature>
<sequence length="297" mass="31705">MDDRPRIPAWADVGLWRIGAAPLLYQAYTRAGWVLVAQLVALGAIWISVTKLPDPSTAEVVILAAAIAAAMVFSAVQVGLVWLASARNAQREPASTRWLSTGLAAVVLAASGLVTYEKTVPSVVELWHIAHGDTALRDGVMAVSDDGTQLFFSRTFSVGTADEFKRLLRSAAKVTTVHLQSPGGRLGEAVEIYAAIRARRLDTVVDTFCLSACTIAYLGGSTRRMRQGARLGFHGAAFPGLPQSELDKTNRGMLRFLVSAGVDVDFAERATNTPAESLWIPSPAELIDAGAVHQVIP</sequence>
<comment type="caution">
    <text evidence="2">The sequence shown here is derived from an EMBL/GenBank/DDBJ whole genome shotgun (WGS) entry which is preliminary data.</text>
</comment>
<reference evidence="2 3" key="1">
    <citation type="submission" date="2019-06" db="EMBL/GenBank/DDBJ databases">
        <title>New taxonomy in bacterial strain CC-CFT640, isolated from vineyard.</title>
        <authorList>
            <person name="Lin S.-Y."/>
            <person name="Tsai C.-F."/>
            <person name="Young C.-C."/>
        </authorList>
    </citation>
    <scope>NUCLEOTIDE SEQUENCE [LARGE SCALE GENOMIC DNA]</scope>
    <source>
        <strain evidence="2 3">CC-CFT640</strain>
    </source>
</reference>
<dbReference type="InterPro" id="IPR029045">
    <property type="entry name" value="ClpP/crotonase-like_dom_sf"/>
</dbReference>
<accession>A0A5C8PHJ5</accession>
<feature type="transmembrane region" description="Helical" evidence="1">
    <location>
        <begin position="96"/>
        <end position="116"/>
    </location>
</feature>